<evidence type="ECO:0000313" key="2">
    <source>
        <dbReference type="EMBL" id="GLT14999.1"/>
    </source>
</evidence>
<sequence length="54" mass="6264">MSTGNVNKNSQSVKKNIRFEHELVEAIEKNKNELVPFSAWVKQACREKLERDCS</sequence>
<evidence type="ECO:0000313" key="3">
    <source>
        <dbReference type="Proteomes" id="UP001157156"/>
    </source>
</evidence>
<keyword evidence="3" id="KW-1185">Reference proteome</keyword>
<evidence type="ECO:0000259" key="1">
    <source>
        <dbReference type="Pfam" id="PF13132"/>
    </source>
</evidence>
<dbReference type="NCBIfam" id="NF041551">
    <property type="entry name" value="YlcI_YnfO_N"/>
    <property type="match status" value="1"/>
</dbReference>
<name>A0ABQ6EPV8_9VIBR</name>
<dbReference type="EMBL" id="BSPV01000006">
    <property type="protein sequence ID" value="GLT14999.1"/>
    <property type="molecule type" value="Genomic_DNA"/>
</dbReference>
<dbReference type="RefSeq" id="WP_089122336.1">
    <property type="nucleotide sequence ID" value="NZ_BSPV01000006.1"/>
</dbReference>
<protein>
    <recommendedName>
        <fullName evidence="1">DUF3950 domain-containing protein</fullName>
    </recommendedName>
</protein>
<dbReference type="Proteomes" id="UP001157156">
    <property type="component" value="Unassembled WGS sequence"/>
</dbReference>
<accession>A0ABQ6EPV8</accession>
<reference evidence="3" key="1">
    <citation type="journal article" date="2019" name="Int. J. Syst. Evol. Microbiol.">
        <title>The Global Catalogue of Microorganisms (GCM) 10K type strain sequencing project: providing services to taxonomists for standard genome sequencing and annotation.</title>
        <authorList>
            <consortium name="The Broad Institute Genomics Platform"/>
            <consortium name="The Broad Institute Genome Sequencing Center for Infectious Disease"/>
            <person name="Wu L."/>
            <person name="Ma J."/>
        </authorList>
    </citation>
    <scope>NUCLEOTIDE SEQUENCE [LARGE SCALE GENOMIC DNA]</scope>
    <source>
        <strain evidence="3">NBRC 111146</strain>
    </source>
</reference>
<proteinExistence type="predicted"/>
<dbReference type="InterPro" id="IPR025030">
    <property type="entry name" value="DUF3950"/>
</dbReference>
<gene>
    <name evidence="2" type="ORF">GCM10007931_19740</name>
</gene>
<dbReference type="Pfam" id="PF13132">
    <property type="entry name" value="DUF3950"/>
    <property type="match status" value="1"/>
</dbReference>
<feature type="domain" description="DUF3950" evidence="1">
    <location>
        <begin position="37"/>
        <end position="49"/>
    </location>
</feature>
<comment type="caution">
    <text evidence="2">The sequence shown here is derived from an EMBL/GenBank/DDBJ whole genome shotgun (WGS) entry which is preliminary data.</text>
</comment>
<organism evidence="2 3">
    <name type="scientific">Vibrio algivorus</name>
    <dbReference type="NCBI Taxonomy" id="1667024"/>
    <lineage>
        <taxon>Bacteria</taxon>
        <taxon>Pseudomonadati</taxon>
        <taxon>Pseudomonadota</taxon>
        <taxon>Gammaproteobacteria</taxon>
        <taxon>Vibrionales</taxon>
        <taxon>Vibrionaceae</taxon>
        <taxon>Vibrio</taxon>
    </lineage>
</organism>